<evidence type="ECO:0000313" key="1">
    <source>
        <dbReference type="EMBL" id="GAH12906.1"/>
    </source>
</evidence>
<name>X1CWM8_9ZZZZ</name>
<dbReference type="AlphaFoldDB" id="X1CWM8"/>
<organism evidence="1">
    <name type="scientific">marine sediment metagenome</name>
    <dbReference type="NCBI Taxonomy" id="412755"/>
    <lineage>
        <taxon>unclassified sequences</taxon>
        <taxon>metagenomes</taxon>
        <taxon>ecological metagenomes</taxon>
    </lineage>
</organism>
<gene>
    <name evidence="1" type="ORF">S01H4_58177</name>
</gene>
<reference evidence="1" key="1">
    <citation type="journal article" date="2014" name="Front. Microbiol.">
        <title>High frequency of phylogenetically diverse reductive dehalogenase-homologous genes in deep subseafloor sedimentary metagenomes.</title>
        <authorList>
            <person name="Kawai M."/>
            <person name="Futagami T."/>
            <person name="Toyoda A."/>
            <person name="Takaki Y."/>
            <person name="Nishi S."/>
            <person name="Hori S."/>
            <person name="Arai W."/>
            <person name="Tsubouchi T."/>
            <person name="Morono Y."/>
            <person name="Uchiyama I."/>
            <person name="Ito T."/>
            <person name="Fujiyama A."/>
            <person name="Inagaki F."/>
            <person name="Takami H."/>
        </authorList>
    </citation>
    <scope>NUCLEOTIDE SEQUENCE</scope>
    <source>
        <strain evidence="1">Expedition CK06-06</strain>
    </source>
</reference>
<proteinExistence type="predicted"/>
<comment type="caution">
    <text evidence="1">The sequence shown here is derived from an EMBL/GenBank/DDBJ whole genome shotgun (WGS) entry which is preliminary data.</text>
</comment>
<sequence>MAETFYVDVKETDNVECKLDGMAELVSNAVAPIDANAVCVSMTTAILTFSIEGEGAARTFKIIVGAGTTEFAAFDVGMKVIIRGSVQAATGTHGTDYVAAVNNDGVYTISAKEAAGKYIEVAEPVKTATSDVAAFLDEYATFILHPTKPTGQMLTFIEITADCAELYVSFEPGGYWASKLEPGLPEMQGEETELIAAHMYLVQIET</sequence>
<accession>X1CWM8</accession>
<protein>
    <submittedName>
        <fullName evidence="1">Uncharacterized protein</fullName>
    </submittedName>
</protein>
<dbReference type="EMBL" id="BART01033954">
    <property type="protein sequence ID" value="GAH12906.1"/>
    <property type="molecule type" value="Genomic_DNA"/>
</dbReference>
<feature type="non-terminal residue" evidence="1">
    <location>
        <position position="206"/>
    </location>
</feature>